<evidence type="ECO:0000313" key="13">
    <source>
        <dbReference type="Proteomes" id="UP001055658"/>
    </source>
</evidence>
<dbReference type="Proteomes" id="UP001055658">
    <property type="component" value="Chromosome"/>
</dbReference>
<dbReference type="InterPro" id="IPR033315">
    <property type="entry name" value="Fan1-like"/>
</dbReference>
<dbReference type="Pfam" id="PF21315">
    <property type="entry name" value="FAN1_HTH"/>
    <property type="match status" value="1"/>
</dbReference>
<keyword evidence="13" id="KW-1185">Reference proteome</keyword>
<organism evidence="12 13">
    <name type="scientific">Microbulbifer variabilis</name>
    <dbReference type="NCBI Taxonomy" id="266805"/>
    <lineage>
        <taxon>Bacteria</taxon>
        <taxon>Pseudomonadati</taxon>
        <taxon>Pseudomonadota</taxon>
        <taxon>Gammaproteobacteria</taxon>
        <taxon>Cellvibrionales</taxon>
        <taxon>Microbulbiferaceae</taxon>
        <taxon>Microbulbifer</taxon>
    </lineage>
</organism>
<evidence type="ECO:0000256" key="7">
    <source>
        <dbReference type="ARBA" id="ARBA00022723"/>
    </source>
</evidence>
<evidence type="ECO:0000256" key="6">
    <source>
        <dbReference type="ARBA" id="ARBA00022722"/>
    </source>
</evidence>
<dbReference type="InterPro" id="IPR049125">
    <property type="entry name" value="FAN1-like_WH"/>
</dbReference>
<evidence type="ECO:0000256" key="3">
    <source>
        <dbReference type="ARBA" id="ARBA00001946"/>
    </source>
</evidence>
<dbReference type="PANTHER" id="PTHR15749:SF4">
    <property type="entry name" value="FANCONI-ASSOCIATED NUCLEASE 1"/>
    <property type="match status" value="1"/>
</dbReference>
<keyword evidence="10" id="KW-0464">Manganese</keyword>
<comment type="cofactor">
    <cofactor evidence="2">
        <name>Mn(2+)</name>
        <dbReference type="ChEBI" id="CHEBI:29035"/>
    </cofactor>
</comment>
<sequence>MAATIELAPDYYLTNFRALVDFVVSRYKQLLSPAEINFYREFYELDADSQRLYVRLLSRKGIPSSLGALFREGKLSYREIDDLGKAIDSLCSAGFLKRNPPLADRELIALFTKAELLSAGPAGLRKSLKRGELEEALLAASFEWRERLIADEALLAVQRAECFQTFQLCFFGNLNQSLTEYVLKDLGLYQYEPYPLDSHQLPFQSREQIEQYLLYYSCLEQAEGVLSSDTGGIHKLTGQLPAGIPGDLTLARRVDRLRLKLARQLERLDQLEAAERLYQGCGQPPARERRARIVAKRGNFDQALSLCREILESPLNEAERCFAESFGYRTAKRMGCAQTWKNPQPYQPPQEMFTLPQASVRVEILAAAEAAKQEEGVCHYVENSLFNGVLGLYIWDILFASVPGAFYNPFQIAPSDFRSPNFYSSRQSLFESRLSELCQSSLKLRVMQTYRGKQGIANPLVAWEALPQELLELALDRIPAEHWHVLFQRLLSDINHHRNGLPDLILFPKKGSYELLEVKGPGDRLQQNQQRWLTFFAAHNIPHRVIHVEWLQP</sequence>
<evidence type="ECO:0000259" key="11">
    <source>
        <dbReference type="SMART" id="SM00990"/>
    </source>
</evidence>
<comment type="similarity">
    <text evidence="4">Belongs to the FAN1 family.</text>
</comment>
<dbReference type="RefSeq" id="WP_252085916.1">
    <property type="nucleotide sequence ID" value="NZ_CP092418.1"/>
</dbReference>
<name>A0ABY4VJK1_9GAMM</name>
<dbReference type="InterPro" id="IPR011856">
    <property type="entry name" value="tRNA_endonuc-like_dom_sf"/>
</dbReference>
<comment type="cofactor">
    <cofactor evidence="3">
        <name>Mg(2+)</name>
        <dbReference type="ChEBI" id="CHEBI:18420"/>
    </cofactor>
</comment>
<dbReference type="PANTHER" id="PTHR15749">
    <property type="entry name" value="FANCONI-ASSOCIATED NUCLEASE 1"/>
    <property type="match status" value="1"/>
</dbReference>
<accession>A0ABY4VJK1</accession>
<dbReference type="Gene3D" id="3.40.1350.10">
    <property type="match status" value="1"/>
</dbReference>
<evidence type="ECO:0000256" key="9">
    <source>
        <dbReference type="ARBA" id="ARBA00022842"/>
    </source>
</evidence>
<evidence type="ECO:0000256" key="1">
    <source>
        <dbReference type="ARBA" id="ARBA00000983"/>
    </source>
</evidence>
<dbReference type="EMBL" id="CP092418">
    <property type="protein sequence ID" value="USD23571.1"/>
    <property type="molecule type" value="Genomic_DNA"/>
</dbReference>
<protein>
    <recommendedName>
        <fullName evidence="5">phosphodiesterase I</fullName>
        <ecNumber evidence="5">3.1.4.1</ecNumber>
    </recommendedName>
</protein>
<evidence type="ECO:0000256" key="5">
    <source>
        <dbReference type="ARBA" id="ARBA00012029"/>
    </source>
</evidence>
<keyword evidence="8" id="KW-0378">Hydrolase</keyword>
<keyword evidence="9" id="KW-0460">Magnesium</keyword>
<evidence type="ECO:0000256" key="4">
    <source>
        <dbReference type="ARBA" id="ARBA00005533"/>
    </source>
</evidence>
<dbReference type="InterPro" id="IPR014883">
    <property type="entry name" value="VRR_NUC"/>
</dbReference>
<dbReference type="SMART" id="SM00990">
    <property type="entry name" value="VRR_NUC"/>
    <property type="match status" value="1"/>
</dbReference>
<evidence type="ECO:0000256" key="10">
    <source>
        <dbReference type="ARBA" id="ARBA00023211"/>
    </source>
</evidence>
<proteinExistence type="inferred from homology"/>
<evidence type="ECO:0000256" key="2">
    <source>
        <dbReference type="ARBA" id="ARBA00001936"/>
    </source>
</evidence>
<dbReference type="Pfam" id="PF08774">
    <property type="entry name" value="VRR_NUC"/>
    <property type="match status" value="1"/>
</dbReference>
<reference evidence="12" key="1">
    <citation type="submission" date="2022-02" db="EMBL/GenBank/DDBJ databases">
        <title>Coral-associated bacteria.</title>
        <authorList>
            <person name="Tang K."/>
            <person name="Wang X."/>
        </authorList>
    </citation>
    <scope>NUCLEOTIDE SEQUENCE</scope>
    <source>
        <strain evidence="12">SCSIO 43006</strain>
    </source>
</reference>
<keyword evidence="6" id="KW-0540">Nuclease</keyword>
<evidence type="ECO:0000256" key="8">
    <source>
        <dbReference type="ARBA" id="ARBA00022801"/>
    </source>
</evidence>
<evidence type="ECO:0000313" key="12">
    <source>
        <dbReference type="EMBL" id="USD23571.1"/>
    </source>
</evidence>
<keyword evidence="7" id="KW-0479">Metal-binding</keyword>
<comment type="catalytic activity">
    <reaction evidence="1">
        <text>Hydrolytically removes 5'-nucleotides successively from the 3'-hydroxy termini of 3'-hydroxy-terminated oligonucleotides.</text>
        <dbReference type="EC" id="3.1.4.1"/>
    </reaction>
</comment>
<gene>
    <name evidence="12" type="ORF">MJO52_10635</name>
</gene>
<feature type="domain" description="VRR-NUC" evidence="11">
    <location>
        <begin position="444"/>
        <end position="550"/>
    </location>
</feature>
<dbReference type="EC" id="3.1.4.1" evidence="5"/>